<keyword evidence="1" id="KW-1133">Transmembrane helix</keyword>
<dbReference type="AlphaFoldDB" id="A0A2T5MEA8"/>
<feature type="transmembrane region" description="Helical" evidence="1">
    <location>
        <begin position="100"/>
        <end position="123"/>
    </location>
</feature>
<feature type="transmembrane region" description="Helical" evidence="1">
    <location>
        <begin position="6"/>
        <end position="25"/>
    </location>
</feature>
<proteinExistence type="predicted"/>
<organism evidence="2 3">
    <name type="scientific">Stenotrophobium rhamnosiphilum</name>
    <dbReference type="NCBI Taxonomy" id="2029166"/>
    <lineage>
        <taxon>Bacteria</taxon>
        <taxon>Pseudomonadati</taxon>
        <taxon>Pseudomonadota</taxon>
        <taxon>Gammaproteobacteria</taxon>
        <taxon>Nevskiales</taxon>
        <taxon>Nevskiaceae</taxon>
        <taxon>Stenotrophobium</taxon>
    </lineage>
</organism>
<sequence>METYAMLQTAAALFGLAALGGLLMAGIRLSGRPHPPAWLAMGHGLLAVAGLTLLIYAAVAGGIPQIAEIALAFFIIAAAGGAVMNLLFHWKQLPLPIALMIGHGLLAVAGFGLLLTCIIQQPLAL</sequence>
<accession>A0A2T5MEA8</accession>
<dbReference type="OrthoDB" id="8912972at2"/>
<keyword evidence="1" id="KW-0472">Membrane</keyword>
<dbReference type="EMBL" id="QANS01000004">
    <property type="protein sequence ID" value="PTU30920.1"/>
    <property type="molecule type" value="Genomic_DNA"/>
</dbReference>
<keyword evidence="1" id="KW-0812">Transmembrane</keyword>
<reference evidence="2 3" key="1">
    <citation type="submission" date="2018-04" db="EMBL/GenBank/DDBJ databases">
        <title>Novel species isolated from glacier.</title>
        <authorList>
            <person name="Liu Q."/>
            <person name="Xin Y.-H."/>
        </authorList>
    </citation>
    <scope>NUCLEOTIDE SEQUENCE [LARGE SCALE GENOMIC DNA]</scope>
    <source>
        <strain evidence="2 3">GT1R17</strain>
    </source>
</reference>
<name>A0A2T5MEA8_9GAMM</name>
<protein>
    <submittedName>
        <fullName evidence="2">Uncharacterized protein</fullName>
    </submittedName>
</protein>
<evidence type="ECO:0000313" key="2">
    <source>
        <dbReference type="EMBL" id="PTU30920.1"/>
    </source>
</evidence>
<dbReference type="Proteomes" id="UP000244248">
    <property type="component" value="Unassembled WGS sequence"/>
</dbReference>
<evidence type="ECO:0000256" key="1">
    <source>
        <dbReference type="SAM" id="Phobius"/>
    </source>
</evidence>
<feature type="transmembrane region" description="Helical" evidence="1">
    <location>
        <begin position="69"/>
        <end position="88"/>
    </location>
</feature>
<feature type="transmembrane region" description="Helical" evidence="1">
    <location>
        <begin position="37"/>
        <end position="63"/>
    </location>
</feature>
<dbReference type="RefSeq" id="WP_107940505.1">
    <property type="nucleotide sequence ID" value="NZ_QANS01000004.1"/>
</dbReference>
<comment type="caution">
    <text evidence="2">The sequence shown here is derived from an EMBL/GenBank/DDBJ whole genome shotgun (WGS) entry which is preliminary data.</text>
</comment>
<gene>
    <name evidence="2" type="ORF">CJD38_11455</name>
</gene>
<evidence type="ECO:0000313" key="3">
    <source>
        <dbReference type="Proteomes" id="UP000244248"/>
    </source>
</evidence>
<keyword evidence="3" id="KW-1185">Reference proteome</keyword>